<protein>
    <recommendedName>
        <fullName evidence="3">Protein kinase domain-containing protein</fullName>
    </recommendedName>
</protein>
<dbReference type="GO" id="GO:0005524">
    <property type="term" value="F:ATP binding"/>
    <property type="evidence" value="ECO:0007669"/>
    <property type="project" value="InterPro"/>
</dbReference>
<dbReference type="PROSITE" id="PS50011">
    <property type="entry name" value="PROTEIN_KINASE_DOM"/>
    <property type="match status" value="2"/>
</dbReference>
<evidence type="ECO:0000313" key="4">
    <source>
        <dbReference type="EMBL" id="RMX68419.1"/>
    </source>
</evidence>
<name>A0A3M6VNV7_9STRA</name>
<feature type="chain" id="PRO_5018098152" description="Protein kinase domain-containing protein" evidence="2">
    <location>
        <begin position="28"/>
        <end position="1610"/>
    </location>
</feature>
<dbReference type="Gene3D" id="1.10.510.10">
    <property type="entry name" value="Transferase(Phosphotransferase) domain 1"/>
    <property type="match status" value="2"/>
</dbReference>
<keyword evidence="1" id="KW-1133">Transmembrane helix</keyword>
<dbReference type="SUPFAM" id="SSF52058">
    <property type="entry name" value="L domain-like"/>
    <property type="match status" value="2"/>
</dbReference>
<feature type="transmembrane region" description="Helical" evidence="1">
    <location>
        <begin position="1128"/>
        <end position="1153"/>
    </location>
</feature>
<evidence type="ECO:0000256" key="1">
    <source>
        <dbReference type="SAM" id="Phobius"/>
    </source>
</evidence>
<feature type="domain" description="Protein kinase" evidence="3">
    <location>
        <begin position="463"/>
        <end position="749"/>
    </location>
</feature>
<feature type="transmembrane region" description="Helical" evidence="1">
    <location>
        <begin position="357"/>
        <end position="381"/>
    </location>
</feature>
<keyword evidence="1" id="KW-0472">Membrane</keyword>
<proteinExistence type="predicted"/>
<dbReference type="InterPro" id="IPR032675">
    <property type="entry name" value="LRR_dom_sf"/>
</dbReference>
<evidence type="ECO:0000256" key="2">
    <source>
        <dbReference type="SAM" id="SignalP"/>
    </source>
</evidence>
<evidence type="ECO:0000259" key="3">
    <source>
        <dbReference type="PROSITE" id="PS50011"/>
    </source>
</evidence>
<accession>A0A3M6VNV7</accession>
<dbReference type="SUPFAM" id="SSF56112">
    <property type="entry name" value="Protein kinase-like (PK-like)"/>
    <property type="match status" value="2"/>
</dbReference>
<dbReference type="PANTHER" id="PTHR44329:SF214">
    <property type="entry name" value="PROTEIN KINASE DOMAIN-CONTAINING PROTEIN"/>
    <property type="match status" value="1"/>
</dbReference>
<keyword evidence="1" id="KW-0812">Transmembrane</keyword>
<dbReference type="VEuPathDB" id="FungiDB:DD237_002067"/>
<organism evidence="4 5">
    <name type="scientific">Peronospora effusa</name>
    <dbReference type="NCBI Taxonomy" id="542832"/>
    <lineage>
        <taxon>Eukaryota</taxon>
        <taxon>Sar</taxon>
        <taxon>Stramenopiles</taxon>
        <taxon>Oomycota</taxon>
        <taxon>Peronosporomycetes</taxon>
        <taxon>Peronosporales</taxon>
        <taxon>Peronosporaceae</taxon>
        <taxon>Peronospora</taxon>
    </lineage>
</organism>
<dbReference type="InterPro" id="IPR000719">
    <property type="entry name" value="Prot_kinase_dom"/>
</dbReference>
<dbReference type="Pfam" id="PF00069">
    <property type="entry name" value="Pkinase"/>
    <property type="match status" value="2"/>
</dbReference>
<keyword evidence="5" id="KW-1185">Reference proteome</keyword>
<dbReference type="Gene3D" id="3.80.10.10">
    <property type="entry name" value="Ribonuclease Inhibitor"/>
    <property type="match status" value="2"/>
</dbReference>
<comment type="caution">
    <text evidence="4">The sequence shown here is derived from an EMBL/GenBank/DDBJ whole genome shotgun (WGS) entry which is preliminary data.</text>
</comment>
<reference evidence="4 5" key="1">
    <citation type="submission" date="2018-06" db="EMBL/GenBank/DDBJ databases">
        <title>Comparative genomics of downy mildews reveals potential adaptations to biotrophy.</title>
        <authorList>
            <person name="Fletcher K."/>
            <person name="Klosterman S.J."/>
            <person name="Derevnina L."/>
            <person name="Martin F."/>
            <person name="Koike S."/>
            <person name="Reyes Chin-Wo S."/>
            <person name="Mou B."/>
            <person name="Michelmore R."/>
        </authorList>
    </citation>
    <scope>NUCLEOTIDE SEQUENCE [LARGE SCALE GENOMIC DNA]</scope>
    <source>
        <strain evidence="4 5">R14</strain>
    </source>
</reference>
<keyword evidence="2" id="KW-0732">Signal</keyword>
<feature type="signal peptide" evidence="2">
    <location>
        <begin position="1"/>
        <end position="27"/>
    </location>
</feature>
<dbReference type="CDD" id="cd13999">
    <property type="entry name" value="STKc_MAP3K-like"/>
    <property type="match status" value="1"/>
</dbReference>
<dbReference type="SMART" id="SM00220">
    <property type="entry name" value="S_TKc"/>
    <property type="match status" value="2"/>
</dbReference>
<sequence>MAVASRWWNCTFALLVAIQVTIRSAFAVSVESDDLSASLGSASLAALKTQRQKCLQSPPTMITLKQSASSSSAAYVIYKDCAILTIRADRQKDGKLSMDASGQKIQIVESFPEVDMMYVMSVPSFLNCVARDLSDNSIVAIQEIDGNSISTLDISANDIKDLTNILIPSGVLILNLDDNKISALSKGDLPDTVTSVSIRNNSITSLQNFGMGDATQYIDLSGNLVSQLTSWQMPDSLQSFKCQNCGIKSIAGVVFPAALSLSAFDLTGSNVGLFEVANSSVSVLEAVDNLVVTTIGSGCSDIHAMSRVARSMHLCVLPDDYFNAKYLLGGSDISNAQNRGTSVLEEEIGDHVGLSDWMMLAMICLGAMMACVLGGAVFVVCRRRQKVRDKEITEAEHLEFDPHASSSSKATKYIPSHVTGMSRTGRTDSAPERMMSNSTFNFVMNDIRTDEDILQCRLLQEEVVRGNLIAKGGYGAVYLATFQNEKVVTKQLLPERARDKRCLSSFMDEIRLCSILDHPKIVHFIGVTWSSLFDISLVMEYMPHGDLSSMLQTQLQRETRDEYARDGYNWFHSVGEDGPSKCKSLIALDIAEGLVYLHSFEIPIIHRDLKPKNVLLSESWEAKLTDFGISRKVDEDQTMTAEIGTVSWIAPEVLRGEQYSEKADVYSVGVILTELDTCRRPYSQGISIDDNHDGNNKTSNTRIAVLVSAGSLRPEVHRDCPRSVRNLVDKCLAFDPADRPSALQIHYELRNLELEEEELLASERCMSQTHVKASNKVMRQPRLWQRELVMIFMLLMILLCSIGARRILETTAACEELAPTLATLRRSANAPSDAEIVYHNCTIVHISSTLRSGTTTVDARNLNIQAVSSFPDVTTVLLSGNQIVTIYDDPDATVKMLYRLVFEWSQSFECFGNSTHCDYTCASEELAHTNANFANMLFYFYRVLDDNSISGLDDGEIPATVTALSIKNNNIMVLTTFSFSKTLHELDTSENPIEDLSKWQMPLQLQVYSCKDCKISKLSGVTLPSSGSLTSIDLEGSTIDSFEIADSAMPLIVRLEWLKLTVSATSCSDSSARKEVVQTVPICVLPDAVYNNKFVVSAAASPSSSSLGLPPNVPQPINYPEISTSYDWMLVAILSGATLLLVVVAGAVAYVVFYCRRSGEKLWDYTADRTSDSWSRADSGTNQAFFERTLTTGMMEHNEQYELDDSILSSKRRGMSDTITSSTQLEVTNSNRHLNIDIRTDRSMRHFRLMNEEVERGGLIAKGGYGAVYKAYFRGKAVVMKELLPERARDPRMLNDFMDEIRTCSSLDHPKIVTFIGFAFTSLMDLSAVFEYMPNGDLATLLQKQLKHETRDPSARKSYGWFPNTQAKSNGRKCKSLIALDVAEALVYLHSFESPMIHRDLKPNNILLSETWEAKLTDFGVSRELREDQTMTAEIGTISWIAPEVLRGERYSEKADVYSFGVIMTELDTCRRPYSEGVPNADDRGGSTKHTNARIAVLVSAGSIRPSLSPDCPKSVRNLVNKCLDGNPINRPSALQLHFELRNLEFAQENLSITERLSIRRKSNLKNNRIPSSSNTHDNWTHCQPPIVLIEDNDIALLSNERRDHVRKQC</sequence>
<feature type="domain" description="Protein kinase" evidence="3">
    <location>
        <begin position="1254"/>
        <end position="1541"/>
    </location>
</feature>
<evidence type="ECO:0000313" key="5">
    <source>
        <dbReference type="Proteomes" id="UP000282087"/>
    </source>
</evidence>
<dbReference type="GO" id="GO:0004674">
    <property type="term" value="F:protein serine/threonine kinase activity"/>
    <property type="evidence" value="ECO:0007669"/>
    <property type="project" value="TreeGrafter"/>
</dbReference>
<dbReference type="PANTHER" id="PTHR44329">
    <property type="entry name" value="SERINE/THREONINE-PROTEIN KINASE TNNI3K-RELATED"/>
    <property type="match status" value="1"/>
</dbReference>
<gene>
    <name evidence="4" type="ORF">DD238_004664</name>
</gene>
<dbReference type="Proteomes" id="UP000282087">
    <property type="component" value="Unassembled WGS sequence"/>
</dbReference>
<dbReference type="InterPro" id="IPR008271">
    <property type="entry name" value="Ser/Thr_kinase_AS"/>
</dbReference>
<dbReference type="STRING" id="542832.A0A3M6VNV7"/>
<dbReference type="InterPro" id="IPR051681">
    <property type="entry name" value="Ser/Thr_Kinases-Pseudokinases"/>
</dbReference>
<dbReference type="InterPro" id="IPR011009">
    <property type="entry name" value="Kinase-like_dom_sf"/>
</dbReference>
<feature type="transmembrane region" description="Helical" evidence="1">
    <location>
        <begin position="788"/>
        <end position="808"/>
    </location>
</feature>
<dbReference type="EMBL" id="QLLG01000071">
    <property type="protein sequence ID" value="RMX68419.1"/>
    <property type="molecule type" value="Genomic_DNA"/>
</dbReference>
<dbReference type="PROSITE" id="PS00108">
    <property type="entry name" value="PROTEIN_KINASE_ST"/>
    <property type="match status" value="2"/>
</dbReference>